<sequence length="324" mass="34742">MNKLLELLQKQSVLLLDGAMGTELFKRGLISGGCPEEWNVSHPDRVQDVHRAYVEAGSDIILTNSFGGTRYRLKLHNLQDRVVELNRAAAQNARAVADAAGRTVLVAGSMGPTGELLIPMGSMRYEECRDAFAEQARGLIEGGVDLLWIETMSDLNEVKAAIEGVRTVSPEIPICATMSYDTRGRTMMGVTGAQMAKELAGLGLTAIGANCGNNLIDTEAALAEMRAAAPDMILIAKANAGMPRYEGDKLIYDGTPEVMAAYADRVRRNGVTLIGGCCGSGPAHIRMMRQVLDGVIPVPEAPPPTPSAAASEPTGRIRERRVRR</sequence>
<dbReference type="Gene3D" id="3.20.20.330">
    <property type="entry name" value="Homocysteine-binding-like domain"/>
    <property type="match status" value="1"/>
</dbReference>
<name>A0A7C1FVF2_9CHLR</name>
<dbReference type="GO" id="GO:0032259">
    <property type="term" value="P:methylation"/>
    <property type="evidence" value="ECO:0007669"/>
    <property type="project" value="UniProtKB-KW"/>
</dbReference>
<dbReference type="GO" id="GO:0047150">
    <property type="term" value="F:betaine-homocysteine S-methyltransferase activity"/>
    <property type="evidence" value="ECO:0007669"/>
    <property type="project" value="UniProtKB-EC"/>
</dbReference>
<dbReference type="PANTHER" id="PTHR45833">
    <property type="entry name" value="METHIONINE SYNTHASE"/>
    <property type="match status" value="1"/>
</dbReference>
<evidence type="ECO:0000256" key="6">
    <source>
        <dbReference type="ARBA" id="ARBA00023285"/>
    </source>
</evidence>
<evidence type="ECO:0000256" key="8">
    <source>
        <dbReference type="PROSITE-ProRule" id="PRU00333"/>
    </source>
</evidence>
<dbReference type="SUPFAM" id="SSF82282">
    <property type="entry name" value="Homocysteine S-methyltransferase"/>
    <property type="match status" value="1"/>
</dbReference>
<dbReference type="Pfam" id="PF02574">
    <property type="entry name" value="S-methyl_trans"/>
    <property type="match status" value="1"/>
</dbReference>
<gene>
    <name evidence="11" type="primary">bmt</name>
    <name evidence="11" type="ORF">ENQ20_17785</name>
</gene>
<organism evidence="11">
    <name type="scientific">Caldilinea aerophila</name>
    <dbReference type="NCBI Taxonomy" id="133453"/>
    <lineage>
        <taxon>Bacteria</taxon>
        <taxon>Bacillati</taxon>
        <taxon>Chloroflexota</taxon>
        <taxon>Caldilineae</taxon>
        <taxon>Caldilineales</taxon>
        <taxon>Caldilineaceae</taxon>
        <taxon>Caldilinea</taxon>
    </lineage>
</organism>
<dbReference type="AlphaFoldDB" id="A0A7C1FVF2"/>
<keyword evidence="4" id="KW-0949">S-adenosyl-L-methionine</keyword>
<evidence type="ECO:0000313" key="11">
    <source>
        <dbReference type="EMBL" id="HDX33315.1"/>
    </source>
</evidence>
<feature type="region of interest" description="Disordered" evidence="9">
    <location>
        <begin position="299"/>
        <end position="324"/>
    </location>
</feature>
<dbReference type="GO" id="GO:0008705">
    <property type="term" value="F:methionine synthase activity"/>
    <property type="evidence" value="ECO:0007669"/>
    <property type="project" value="TreeGrafter"/>
</dbReference>
<keyword evidence="5 7" id="KW-0479">Metal-binding</keyword>
<feature type="binding site" evidence="7 8">
    <location>
        <position position="211"/>
    </location>
    <ligand>
        <name>Zn(2+)</name>
        <dbReference type="ChEBI" id="CHEBI:29105"/>
    </ligand>
</feature>
<comment type="cofactor">
    <cofactor evidence="7">
        <name>Zn(2+)</name>
        <dbReference type="ChEBI" id="CHEBI:29105"/>
    </cofactor>
    <text evidence="7">Binds 1 zinc ion per subunit.</text>
</comment>
<evidence type="ECO:0000256" key="2">
    <source>
        <dbReference type="ARBA" id="ARBA00022603"/>
    </source>
</evidence>
<dbReference type="PIRSF" id="PIRSF037505">
    <property type="entry name" value="Betaine_HMT"/>
    <property type="match status" value="1"/>
</dbReference>
<evidence type="ECO:0000256" key="9">
    <source>
        <dbReference type="SAM" id="MobiDB-lite"/>
    </source>
</evidence>
<dbReference type="EMBL" id="DSMG01000185">
    <property type="protein sequence ID" value="HDX33315.1"/>
    <property type="molecule type" value="Genomic_DNA"/>
</dbReference>
<dbReference type="GO" id="GO:0008270">
    <property type="term" value="F:zinc ion binding"/>
    <property type="evidence" value="ECO:0007669"/>
    <property type="project" value="InterPro"/>
</dbReference>
<protein>
    <submittedName>
        <fullName evidence="11">Betaine--homocysteine S-methyltransferase</fullName>
        <ecNumber evidence="11">2.1.1.5</ecNumber>
    </submittedName>
</protein>
<feature type="binding site" evidence="7 8">
    <location>
        <position position="277"/>
    </location>
    <ligand>
        <name>Zn(2+)</name>
        <dbReference type="ChEBI" id="CHEBI:29105"/>
    </ligand>
</feature>
<evidence type="ECO:0000259" key="10">
    <source>
        <dbReference type="PROSITE" id="PS50970"/>
    </source>
</evidence>
<dbReference type="GO" id="GO:0050667">
    <property type="term" value="P:homocysteine metabolic process"/>
    <property type="evidence" value="ECO:0007669"/>
    <property type="project" value="TreeGrafter"/>
</dbReference>
<comment type="caution">
    <text evidence="11">The sequence shown here is derived from an EMBL/GenBank/DDBJ whole genome shotgun (WGS) entry which is preliminary data.</text>
</comment>
<dbReference type="GO" id="GO:0005829">
    <property type="term" value="C:cytosol"/>
    <property type="evidence" value="ECO:0007669"/>
    <property type="project" value="TreeGrafter"/>
</dbReference>
<keyword evidence="3 8" id="KW-0808">Transferase</keyword>
<proteinExistence type="inferred from homology"/>
<dbReference type="InterPro" id="IPR050554">
    <property type="entry name" value="Met_Synthase/Corrinoid"/>
</dbReference>
<dbReference type="PANTHER" id="PTHR45833:SF1">
    <property type="entry name" value="METHIONINE SYNTHASE"/>
    <property type="match status" value="1"/>
</dbReference>
<feature type="binding site" evidence="7 8">
    <location>
        <position position="278"/>
    </location>
    <ligand>
        <name>Zn(2+)</name>
        <dbReference type="ChEBI" id="CHEBI:29105"/>
    </ligand>
</feature>
<dbReference type="NCBIfam" id="NF005718">
    <property type="entry name" value="PRK07534.1"/>
    <property type="match status" value="1"/>
</dbReference>
<feature type="domain" description="Hcy-binding" evidence="10">
    <location>
        <begin position="2"/>
        <end position="292"/>
    </location>
</feature>
<dbReference type="PROSITE" id="PS50970">
    <property type="entry name" value="HCY"/>
    <property type="match status" value="1"/>
</dbReference>
<keyword evidence="7 8" id="KW-0862">Zinc</keyword>
<dbReference type="InterPro" id="IPR036589">
    <property type="entry name" value="HCY_dom_sf"/>
</dbReference>
<evidence type="ECO:0000256" key="4">
    <source>
        <dbReference type="ARBA" id="ARBA00022691"/>
    </source>
</evidence>
<comment type="similarity">
    <text evidence="1">Belongs to the vitamin-B12 dependent methionine synthase family.</text>
</comment>
<evidence type="ECO:0000256" key="5">
    <source>
        <dbReference type="ARBA" id="ARBA00022723"/>
    </source>
</evidence>
<dbReference type="InterPro" id="IPR003726">
    <property type="entry name" value="HCY_dom"/>
</dbReference>
<dbReference type="EC" id="2.1.1.5" evidence="11"/>
<dbReference type="InterPro" id="IPR017226">
    <property type="entry name" value="BHMT-like"/>
</dbReference>
<evidence type="ECO:0000256" key="7">
    <source>
        <dbReference type="PIRSR" id="PIRSR037505-2"/>
    </source>
</evidence>
<keyword evidence="6" id="KW-0170">Cobalt</keyword>
<dbReference type="GO" id="GO:0046653">
    <property type="term" value="P:tetrahydrofolate metabolic process"/>
    <property type="evidence" value="ECO:0007669"/>
    <property type="project" value="TreeGrafter"/>
</dbReference>
<evidence type="ECO:0000256" key="1">
    <source>
        <dbReference type="ARBA" id="ARBA00010398"/>
    </source>
</evidence>
<evidence type="ECO:0000256" key="3">
    <source>
        <dbReference type="ARBA" id="ARBA00022679"/>
    </source>
</evidence>
<reference evidence="11" key="1">
    <citation type="journal article" date="2020" name="mSystems">
        <title>Genome- and Community-Level Interaction Insights into Carbon Utilization and Element Cycling Functions of Hydrothermarchaeota in Hydrothermal Sediment.</title>
        <authorList>
            <person name="Zhou Z."/>
            <person name="Liu Y."/>
            <person name="Xu W."/>
            <person name="Pan J."/>
            <person name="Luo Z.H."/>
            <person name="Li M."/>
        </authorList>
    </citation>
    <scope>NUCLEOTIDE SEQUENCE [LARGE SCALE GENOMIC DNA]</scope>
    <source>
        <strain evidence="11">SpSt-289</strain>
    </source>
</reference>
<keyword evidence="2 8" id="KW-0489">Methyltransferase</keyword>
<accession>A0A7C1FVF2</accession>